<dbReference type="EMBL" id="VCGU01000011">
    <property type="protein sequence ID" value="TRY67716.1"/>
    <property type="molecule type" value="Genomic_DNA"/>
</dbReference>
<gene>
    <name evidence="1" type="ORF">TCAL_02745</name>
</gene>
<dbReference type="PANTHER" id="PTHR46455:SF5">
    <property type="entry name" value="SET AND MYND DOMAIN CONTAINING, ARTHROPOD-SPECIFIC, MEMBER 4, ISOFORM A"/>
    <property type="match status" value="1"/>
</dbReference>
<dbReference type="AlphaFoldDB" id="A0A553NQL3"/>
<proteinExistence type="predicted"/>
<dbReference type="Proteomes" id="UP000318571">
    <property type="component" value="Chromosome 4"/>
</dbReference>
<reference evidence="1 2" key="1">
    <citation type="journal article" date="2018" name="Nat. Ecol. Evol.">
        <title>Genomic signatures of mitonuclear coevolution across populations of Tigriopus californicus.</title>
        <authorList>
            <person name="Barreto F.S."/>
            <person name="Watson E.T."/>
            <person name="Lima T.G."/>
            <person name="Willett C.S."/>
            <person name="Edmands S."/>
            <person name="Li W."/>
            <person name="Burton R.S."/>
        </authorList>
    </citation>
    <scope>NUCLEOTIDE SEQUENCE [LARGE SCALE GENOMIC DNA]</scope>
    <source>
        <strain evidence="1 2">San Diego</strain>
    </source>
</reference>
<protein>
    <submittedName>
        <fullName evidence="1">Uncharacterized protein</fullName>
    </submittedName>
</protein>
<dbReference type="STRING" id="6832.A0A553NQL3"/>
<accession>A0A553NQL3</accession>
<feature type="non-terminal residue" evidence="1">
    <location>
        <position position="1"/>
    </location>
</feature>
<dbReference type="InterPro" id="IPR053010">
    <property type="entry name" value="SET_SmydA-8"/>
</dbReference>
<organism evidence="1 2">
    <name type="scientific">Tigriopus californicus</name>
    <name type="common">Marine copepod</name>
    <dbReference type="NCBI Taxonomy" id="6832"/>
    <lineage>
        <taxon>Eukaryota</taxon>
        <taxon>Metazoa</taxon>
        <taxon>Ecdysozoa</taxon>
        <taxon>Arthropoda</taxon>
        <taxon>Crustacea</taxon>
        <taxon>Multicrustacea</taxon>
        <taxon>Hexanauplia</taxon>
        <taxon>Copepoda</taxon>
        <taxon>Harpacticoida</taxon>
        <taxon>Harpacticidae</taxon>
        <taxon>Tigriopus</taxon>
    </lineage>
</organism>
<evidence type="ECO:0000313" key="2">
    <source>
        <dbReference type="Proteomes" id="UP000318571"/>
    </source>
</evidence>
<evidence type="ECO:0000313" key="1">
    <source>
        <dbReference type="EMBL" id="TRY67716.1"/>
    </source>
</evidence>
<dbReference type="PANTHER" id="PTHR46455">
    <property type="entry name" value="SET AND MYND DOMAIN CONTAINING, ARTHROPOD-SPECIFIC, MEMBER 4, ISOFORM A"/>
    <property type="match status" value="1"/>
</dbReference>
<sequence>FLVATRKIPSGSVLFQDEPLAIGPFKNHNVTLVCISCYLPLNNLNNRCAKCNVPLCSKSCQRQGDHPIECGVLEQVQELKDPAKQFEDWNLILPIRVLLLKHTDSNKYKNMTSLISNRPQKKLMKMKSWTFCASSIPIRTKCSRN</sequence>
<name>A0A553NQL3_TIGCA</name>
<keyword evidence="2" id="KW-1185">Reference proteome</keyword>
<comment type="caution">
    <text evidence="1">The sequence shown here is derived from an EMBL/GenBank/DDBJ whole genome shotgun (WGS) entry which is preliminary data.</text>
</comment>